<dbReference type="InterPro" id="IPR011051">
    <property type="entry name" value="RmlC_Cupin_sf"/>
</dbReference>
<feature type="region of interest" description="Disordered" evidence="1">
    <location>
        <begin position="1"/>
        <end position="25"/>
    </location>
</feature>
<keyword evidence="4" id="KW-1185">Reference proteome</keyword>
<dbReference type="InterPro" id="IPR014710">
    <property type="entry name" value="RmlC-like_jellyroll"/>
</dbReference>
<dbReference type="AlphaFoldDB" id="A0A6G9GUI6"/>
<proteinExistence type="predicted"/>
<dbReference type="KEGG" id="slia:HA039_06155"/>
<dbReference type="PANTHER" id="PTHR36440:SF1">
    <property type="entry name" value="PUTATIVE (AFU_ORTHOLOGUE AFUA_8G07350)-RELATED"/>
    <property type="match status" value="1"/>
</dbReference>
<evidence type="ECO:0000313" key="3">
    <source>
        <dbReference type="EMBL" id="QIQ01932.1"/>
    </source>
</evidence>
<dbReference type="PANTHER" id="PTHR36440">
    <property type="entry name" value="PUTATIVE (AFU_ORTHOLOGUE AFUA_8G07350)-RELATED"/>
    <property type="match status" value="1"/>
</dbReference>
<dbReference type="EMBL" id="CP050177">
    <property type="protein sequence ID" value="QIQ01932.1"/>
    <property type="molecule type" value="Genomic_DNA"/>
</dbReference>
<dbReference type="RefSeq" id="WP_167024915.1">
    <property type="nucleotide sequence ID" value="NZ_CP050177.1"/>
</dbReference>
<dbReference type="InterPro" id="IPR013096">
    <property type="entry name" value="Cupin_2"/>
</dbReference>
<organism evidence="3 4">
    <name type="scientific">Streptomyces liangshanensis</name>
    <dbReference type="NCBI Taxonomy" id="2717324"/>
    <lineage>
        <taxon>Bacteria</taxon>
        <taxon>Bacillati</taxon>
        <taxon>Actinomycetota</taxon>
        <taxon>Actinomycetes</taxon>
        <taxon>Kitasatosporales</taxon>
        <taxon>Streptomycetaceae</taxon>
        <taxon>Streptomyces</taxon>
    </lineage>
</organism>
<dbReference type="Gene3D" id="2.60.120.10">
    <property type="entry name" value="Jelly Rolls"/>
    <property type="match status" value="1"/>
</dbReference>
<dbReference type="SUPFAM" id="SSF51182">
    <property type="entry name" value="RmlC-like cupins"/>
    <property type="match status" value="1"/>
</dbReference>
<dbReference type="Proteomes" id="UP000501179">
    <property type="component" value="Chromosome"/>
</dbReference>
<protein>
    <submittedName>
        <fullName evidence="3">Cupin domain-containing protein</fullName>
    </submittedName>
</protein>
<evidence type="ECO:0000259" key="2">
    <source>
        <dbReference type="Pfam" id="PF07883"/>
    </source>
</evidence>
<evidence type="ECO:0000256" key="1">
    <source>
        <dbReference type="SAM" id="MobiDB-lite"/>
    </source>
</evidence>
<sequence length="172" mass="18040">MSFTIQDRPDDTGSPTGGVHVPAGGGTTTWFNGDIYGVRLTAEQTGGVIGVIEATVPPGGGPAPHVHAATDETFYLISGELEFLDGDRVFTARTGDVVHLPRGTVHRFTNAGIQPAKLLFVFTPGGAEGLFVEGGDPPLPGVQVQPWGPERIDERMLGLLRKYDTGLPPAAP</sequence>
<evidence type="ECO:0000313" key="4">
    <source>
        <dbReference type="Proteomes" id="UP000501179"/>
    </source>
</evidence>
<dbReference type="InterPro" id="IPR053146">
    <property type="entry name" value="QDO-like"/>
</dbReference>
<feature type="domain" description="Cupin type-2" evidence="2">
    <location>
        <begin position="54"/>
        <end position="122"/>
    </location>
</feature>
<accession>A0A6G9GUI6</accession>
<reference evidence="3 4" key="1">
    <citation type="submission" date="2020-03" db="EMBL/GenBank/DDBJ databases">
        <title>A novel species.</title>
        <authorList>
            <person name="Gao J."/>
        </authorList>
    </citation>
    <scope>NUCLEOTIDE SEQUENCE [LARGE SCALE GENOMIC DNA]</scope>
    <source>
        <strain evidence="3 4">QMT-12</strain>
    </source>
</reference>
<dbReference type="Pfam" id="PF07883">
    <property type="entry name" value="Cupin_2"/>
    <property type="match status" value="1"/>
</dbReference>
<name>A0A6G9GUI6_9ACTN</name>
<gene>
    <name evidence="3" type="ORF">HA039_06155</name>
</gene>